<reference evidence="1 2" key="1">
    <citation type="submission" date="2023-04" db="EMBL/GenBank/DDBJ databases">
        <title>Ottowia paracancer sp. nov., isolated from human stomach.</title>
        <authorList>
            <person name="Song Y."/>
        </authorList>
    </citation>
    <scope>NUCLEOTIDE SEQUENCE [LARGE SCALE GENOMIC DNA]</scope>
    <source>
        <strain evidence="1 2">10c7w1</strain>
    </source>
</reference>
<name>A0AAW6RJ28_9BURK</name>
<dbReference type="EMBL" id="JARVII010000004">
    <property type="protein sequence ID" value="MDG9698732.1"/>
    <property type="molecule type" value="Genomic_DNA"/>
</dbReference>
<organism evidence="1 2">
    <name type="scientific">Ottowia cancrivicina</name>
    <dbReference type="NCBI Taxonomy" id="3040346"/>
    <lineage>
        <taxon>Bacteria</taxon>
        <taxon>Pseudomonadati</taxon>
        <taxon>Pseudomonadota</taxon>
        <taxon>Betaproteobacteria</taxon>
        <taxon>Burkholderiales</taxon>
        <taxon>Comamonadaceae</taxon>
        <taxon>Ottowia</taxon>
    </lineage>
</organism>
<dbReference type="Proteomes" id="UP001237156">
    <property type="component" value="Unassembled WGS sequence"/>
</dbReference>
<evidence type="ECO:0000313" key="2">
    <source>
        <dbReference type="Proteomes" id="UP001237156"/>
    </source>
</evidence>
<evidence type="ECO:0000313" key="1">
    <source>
        <dbReference type="EMBL" id="MDG9698732.1"/>
    </source>
</evidence>
<protein>
    <submittedName>
        <fullName evidence="1">Uncharacterized protein</fullName>
    </submittedName>
</protein>
<accession>A0AAW6RJ28</accession>
<sequence>MLLLGHGGSLCVERMEKRPPSKNTAGAGRVKLSQGLPEQRTQAKLNLAWIHPLKAEKSRHLEYQSTTAALAWVLQTIPFFLGHASQKTLSKFGAVCNPAALAPEKIAASARFIRTCGRSAPEIAQAAARFLQSFAL</sequence>
<gene>
    <name evidence="1" type="ORF">QB898_03185</name>
</gene>
<dbReference type="RefSeq" id="WP_279523757.1">
    <property type="nucleotide sequence ID" value="NZ_JARVII010000004.1"/>
</dbReference>
<proteinExistence type="predicted"/>
<comment type="caution">
    <text evidence="1">The sequence shown here is derived from an EMBL/GenBank/DDBJ whole genome shotgun (WGS) entry which is preliminary data.</text>
</comment>
<keyword evidence="2" id="KW-1185">Reference proteome</keyword>
<dbReference type="AlphaFoldDB" id="A0AAW6RJ28"/>